<keyword evidence="4 7" id="KW-0472">Membrane</keyword>
<proteinExistence type="inferred from homology"/>
<keyword evidence="10" id="KW-1185">Reference proteome</keyword>
<feature type="transmembrane region" description="Helical" evidence="7">
    <location>
        <begin position="106"/>
        <end position="128"/>
    </location>
</feature>
<name>S8AZP9_PENO1</name>
<evidence type="ECO:0000256" key="3">
    <source>
        <dbReference type="ARBA" id="ARBA00022989"/>
    </source>
</evidence>
<evidence type="ECO:0000256" key="5">
    <source>
        <dbReference type="ARBA" id="ARBA00038359"/>
    </source>
</evidence>
<evidence type="ECO:0000259" key="8">
    <source>
        <dbReference type="Pfam" id="PF20684"/>
    </source>
</evidence>
<dbReference type="AlphaFoldDB" id="S8AZP9"/>
<gene>
    <name evidence="9" type="ORF">PDE_06882</name>
</gene>
<feature type="compositionally biased region" description="Basic and acidic residues" evidence="6">
    <location>
        <begin position="345"/>
        <end position="357"/>
    </location>
</feature>
<dbReference type="EMBL" id="KB644414">
    <property type="protein sequence ID" value="EPS31923.1"/>
    <property type="molecule type" value="Genomic_DNA"/>
</dbReference>
<evidence type="ECO:0000256" key="2">
    <source>
        <dbReference type="ARBA" id="ARBA00022692"/>
    </source>
</evidence>
<feature type="domain" description="Rhodopsin" evidence="8">
    <location>
        <begin position="55"/>
        <end position="321"/>
    </location>
</feature>
<evidence type="ECO:0000256" key="6">
    <source>
        <dbReference type="SAM" id="MobiDB-lite"/>
    </source>
</evidence>
<accession>S8AZP9</accession>
<dbReference type="Proteomes" id="UP000019376">
    <property type="component" value="Unassembled WGS sequence"/>
</dbReference>
<evidence type="ECO:0000313" key="10">
    <source>
        <dbReference type="Proteomes" id="UP000019376"/>
    </source>
</evidence>
<protein>
    <recommendedName>
        <fullName evidence="8">Rhodopsin domain-containing protein</fullName>
    </recommendedName>
</protein>
<feature type="transmembrane region" description="Helical" evidence="7">
    <location>
        <begin position="140"/>
        <end position="162"/>
    </location>
</feature>
<dbReference type="InterPro" id="IPR052337">
    <property type="entry name" value="SAT4-like"/>
</dbReference>
<dbReference type="InterPro" id="IPR049326">
    <property type="entry name" value="Rhodopsin_dom_fungi"/>
</dbReference>
<reference evidence="9 10" key="1">
    <citation type="journal article" date="2013" name="PLoS ONE">
        <title>Genomic and secretomic analyses reveal unique features of the lignocellulolytic enzyme system of Penicillium decumbens.</title>
        <authorList>
            <person name="Liu G."/>
            <person name="Zhang L."/>
            <person name="Wei X."/>
            <person name="Zou G."/>
            <person name="Qin Y."/>
            <person name="Ma L."/>
            <person name="Li J."/>
            <person name="Zheng H."/>
            <person name="Wang S."/>
            <person name="Wang C."/>
            <person name="Xun L."/>
            <person name="Zhao G.-P."/>
            <person name="Zhou Z."/>
            <person name="Qu Y."/>
        </authorList>
    </citation>
    <scope>NUCLEOTIDE SEQUENCE [LARGE SCALE GENOMIC DNA]</scope>
    <source>
        <strain evidence="10">114-2 / CGMCC 5302</strain>
    </source>
</reference>
<comment type="similarity">
    <text evidence="5">Belongs to the SAT4 family.</text>
</comment>
<dbReference type="PhylomeDB" id="S8AZP9"/>
<dbReference type="PANTHER" id="PTHR33048:SF129">
    <property type="entry name" value="INTEGRAL MEMBRANE PROTEIN-RELATED"/>
    <property type="match status" value="1"/>
</dbReference>
<keyword evidence="3 7" id="KW-1133">Transmembrane helix</keyword>
<dbReference type="Pfam" id="PF20684">
    <property type="entry name" value="Fung_rhodopsin"/>
    <property type="match status" value="1"/>
</dbReference>
<dbReference type="PANTHER" id="PTHR33048">
    <property type="entry name" value="PTH11-LIKE INTEGRAL MEMBRANE PROTEIN (AFU_ORTHOLOGUE AFUA_5G11245)"/>
    <property type="match status" value="1"/>
</dbReference>
<dbReference type="GO" id="GO:0016020">
    <property type="term" value="C:membrane"/>
    <property type="evidence" value="ECO:0007669"/>
    <property type="project" value="UniProtKB-SubCell"/>
</dbReference>
<organism evidence="9 10">
    <name type="scientific">Penicillium oxalicum (strain 114-2 / CGMCC 5302)</name>
    <name type="common">Penicillium decumbens</name>
    <dbReference type="NCBI Taxonomy" id="933388"/>
    <lineage>
        <taxon>Eukaryota</taxon>
        <taxon>Fungi</taxon>
        <taxon>Dikarya</taxon>
        <taxon>Ascomycota</taxon>
        <taxon>Pezizomycotina</taxon>
        <taxon>Eurotiomycetes</taxon>
        <taxon>Eurotiomycetidae</taxon>
        <taxon>Eurotiales</taxon>
        <taxon>Aspergillaceae</taxon>
        <taxon>Penicillium</taxon>
    </lineage>
</organism>
<dbReference type="OrthoDB" id="5429740at2759"/>
<evidence type="ECO:0000256" key="4">
    <source>
        <dbReference type="ARBA" id="ARBA00023136"/>
    </source>
</evidence>
<feature type="transmembrane region" description="Helical" evidence="7">
    <location>
        <begin position="56"/>
        <end position="78"/>
    </location>
</feature>
<comment type="subcellular location">
    <subcellularLocation>
        <location evidence="1">Membrane</location>
        <topology evidence="1">Multi-pass membrane protein</topology>
    </subcellularLocation>
</comment>
<dbReference type="eggNOG" id="ENOG502RN02">
    <property type="taxonomic scope" value="Eukaryota"/>
</dbReference>
<feature type="transmembrane region" description="Helical" evidence="7">
    <location>
        <begin position="14"/>
        <end position="35"/>
    </location>
</feature>
<evidence type="ECO:0000313" key="9">
    <source>
        <dbReference type="EMBL" id="EPS31923.1"/>
    </source>
</evidence>
<feature type="region of interest" description="Disordered" evidence="6">
    <location>
        <begin position="345"/>
        <end position="390"/>
    </location>
</feature>
<evidence type="ECO:0000256" key="7">
    <source>
        <dbReference type="SAM" id="Phobius"/>
    </source>
</evidence>
<keyword evidence="2 7" id="KW-0812">Transmembrane</keyword>
<sequence>MDGIPRPGEGDVDIGTNIFIGCWIMTGVVGATLLFRYAVKSWVRFALPQVSAPGRIWGYEDLFFLAAYVLDLGHMTMIQMSSEWGLGRHFYYLTGEERFMAMQYDFYSQPLAVAAAMVSRTGMMWFLLTCFAASDKKIRISIIVCAVIQIVVNMVTIVQIIVQCGPSSHIAANRVLYFKYMWTPLPSDGSVVCQSPDVQTTVGFVQGGFNTVIDWILAVIAGVELWQFFLRTLHRENLSVWSQFKKINSTVRSRRIWQTLTLCGPLILSGAASIVKTYKLKSLGDRLDFTYNIVSFILWVKIENYSILLASCAPVARLFLRTVVDARQEGQLGYWSKSNSRSKSAKNEVELKDRHSPDNIGWMDSSTATATATTPWHDEEQPPSTWVVNPDKSGHRLSRGLQGFEHEVEDVESGGVTVHTDIVVHVDKRWSSCSGDARLLPEGGEVVAGRPQSSLRHSRG</sequence>
<evidence type="ECO:0000256" key="1">
    <source>
        <dbReference type="ARBA" id="ARBA00004141"/>
    </source>
</evidence>
<dbReference type="HOGENOM" id="CLU_050086_0_0_1"/>